<name>A0ABU7FZ37_9ALTE</name>
<evidence type="ECO:0000313" key="11">
    <source>
        <dbReference type="Proteomes" id="UP001310248"/>
    </source>
</evidence>
<dbReference type="RefSeq" id="WP_329773757.1">
    <property type="nucleotide sequence ID" value="NZ_JAYDYW010000002.1"/>
</dbReference>
<evidence type="ECO:0000256" key="2">
    <source>
        <dbReference type="ARBA" id="ARBA00006205"/>
    </source>
</evidence>
<feature type="active site" evidence="7">
    <location>
        <position position="421"/>
    </location>
</feature>
<dbReference type="Proteomes" id="UP001310248">
    <property type="component" value="Unassembled WGS sequence"/>
</dbReference>
<dbReference type="PANTHER" id="PTHR21343">
    <property type="entry name" value="DETHIOBIOTIN SYNTHETASE"/>
    <property type="match status" value="1"/>
</dbReference>
<gene>
    <name evidence="7" type="primary">cobQ</name>
    <name evidence="10" type="ORF">SNR37_001738</name>
</gene>
<evidence type="ECO:0000259" key="9">
    <source>
        <dbReference type="Pfam" id="PF07685"/>
    </source>
</evidence>
<dbReference type="EMBL" id="JAYDYW010000002">
    <property type="protein sequence ID" value="MEE1672417.1"/>
    <property type="molecule type" value="Genomic_DNA"/>
</dbReference>
<dbReference type="NCBIfam" id="NF001989">
    <property type="entry name" value="PRK00784.1"/>
    <property type="match status" value="1"/>
</dbReference>
<dbReference type="PANTHER" id="PTHR21343:SF1">
    <property type="entry name" value="COBYRIC ACID SYNTHASE"/>
    <property type="match status" value="1"/>
</dbReference>
<accession>A0ABU7FZ37</accession>
<evidence type="ECO:0000256" key="6">
    <source>
        <dbReference type="ARBA" id="ARBA00025166"/>
    </source>
</evidence>
<dbReference type="InterPro" id="IPR033949">
    <property type="entry name" value="CobQ_GATase1"/>
</dbReference>
<evidence type="ECO:0000313" key="10">
    <source>
        <dbReference type="EMBL" id="MEE1672417.1"/>
    </source>
</evidence>
<comment type="similarity">
    <text evidence="2 7">Belongs to the CobB/CobQ family. CobQ subfamily.</text>
</comment>
<dbReference type="Gene3D" id="3.40.50.300">
    <property type="entry name" value="P-loop containing nucleotide triphosphate hydrolases"/>
    <property type="match status" value="1"/>
</dbReference>
<reference evidence="11" key="1">
    <citation type="submission" date="2023-07" db="EMBL/GenBank/DDBJ databases">
        <title>Draft genome sequence of Agarivorans aestuarii strain ZMCS4, a CAZymes producing bacteria isolated from the marine brown algae Clodostephus spongiosus.</title>
        <authorList>
            <person name="Lorente B."/>
            <person name="Cabral C."/>
            <person name="Frias J."/>
            <person name="Faria J."/>
            <person name="Toubarro D."/>
        </authorList>
    </citation>
    <scope>NUCLEOTIDE SEQUENCE [LARGE SCALE GENOMIC DNA]</scope>
    <source>
        <strain evidence="11">ZMCS4</strain>
    </source>
</reference>
<dbReference type="SUPFAM" id="SSF52317">
    <property type="entry name" value="Class I glutamine amidotransferase-like"/>
    <property type="match status" value="1"/>
</dbReference>
<dbReference type="Pfam" id="PF07685">
    <property type="entry name" value="GATase_3"/>
    <property type="match status" value="1"/>
</dbReference>
<keyword evidence="11" id="KW-1185">Reference proteome</keyword>
<keyword evidence="5 7" id="KW-0315">Glutamine amidotransferase</keyword>
<dbReference type="InterPro" id="IPR047045">
    <property type="entry name" value="CobQ_N"/>
</dbReference>
<feature type="domain" description="CobQ/CobB/MinD/ParA nucleotide binding" evidence="8">
    <location>
        <begin position="11"/>
        <end position="234"/>
    </location>
</feature>
<organism evidence="10 11">
    <name type="scientific">Agarivorans aestuarii</name>
    <dbReference type="NCBI Taxonomy" id="1563703"/>
    <lineage>
        <taxon>Bacteria</taxon>
        <taxon>Pseudomonadati</taxon>
        <taxon>Pseudomonadota</taxon>
        <taxon>Gammaproteobacteria</taxon>
        <taxon>Alteromonadales</taxon>
        <taxon>Alteromonadaceae</taxon>
        <taxon>Agarivorans</taxon>
    </lineage>
</organism>
<evidence type="ECO:0000256" key="3">
    <source>
        <dbReference type="ARBA" id="ARBA00019833"/>
    </source>
</evidence>
<dbReference type="CDD" id="cd01750">
    <property type="entry name" value="GATase1_CobQ"/>
    <property type="match status" value="1"/>
</dbReference>
<dbReference type="InterPro" id="IPR011698">
    <property type="entry name" value="GATase_3"/>
</dbReference>
<sequence>MTSTPFKPPVMFMGCTSDAGKSLVCALFCRHLSNAGLNVAPFKAQNMSNNAAVTPEGGEIGRAQYLQAIAAKQTASIDMNPVLLKPHSEKGAQVVVNGQVSHDLLAKDWHQRKSALWPAVTASLARLQQNYSQLVIEGAGSPAEVNLRKSDIVNMEVALHCQASVYLIADIDRGGAYAHLLGTWMCLSAEEQKLVKGFVLNKFRGEQALLHDANVWLEDKTGIPIVAVIPWTEHQLPEEDNFFHRSIWQPNCLNIALIVYPYASNLDEFDPLVYQQGVNVVPLREHQDLSHFDAIILPGSKHVATSRKHLAKTGLDQQIIHAAKHGVRVTGICGGLQILGELNLDPDSVEGEAFKGLSLLPLTTTYSSLKTTVQRNIDYDGETIRCYEIHHGQTQCSAQLDSFVEQATGWQLDNVQGSYLHDLFTNRKVCQDWLESLGWRGKCEDWNQVLDNELDRLCDKLSLPLSQLSEQLGLTKP</sequence>
<dbReference type="InterPro" id="IPR002586">
    <property type="entry name" value="CobQ/CobB/MinD/ParA_Nub-bd_dom"/>
</dbReference>
<comment type="function">
    <text evidence="6 7">Catalyzes amidations at positions B, D, E, and G on adenosylcobyrinic A,C-diamide. NH(2) groups are provided by glutamine, and one molecule of ATP is hydrogenolyzed for each amidation.</text>
</comment>
<dbReference type="Pfam" id="PF01656">
    <property type="entry name" value="CbiA"/>
    <property type="match status" value="1"/>
</dbReference>
<evidence type="ECO:0000256" key="1">
    <source>
        <dbReference type="ARBA" id="ARBA00004953"/>
    </source>
</evidence>
<evidence type="ECO:0000256" key="4">
    <source>
        <dbReference type="ARBA" id="ARBA00022573"/>
    </source>
</evidence>
<protein>
    <recommendedName>
        <fullName evidence="3 7">Cobyric acid synthase</fullName>
    </recommendedName>
</protein>
<dbReference type="InterPro" id="IPR004459">
    <property type="entry name" value="CobQ_synth"/>
</dbReference>
<dbReference type="NCBIfam" id="TIGR00313">
    <property type="entry name" value="cobQ"/>
    <property type="match status" value="1"/>
</dbReference>
<dbReference type="HAMAP" id="MF_00028">
    <property type="entry name" value="CobQ"/>
    <property type="match status" value="1"/>
</dbReference>
<dbReference type="InterPro" id="IPR029062">
    <property type="entry name" value="Class_I_gatase-like"/>
</dbReference>
<dbReference type="Gene3D" id="3.40.50.880">
    <property type="match status" value="1"/>
</dbReference>
<feature type="domain" description="CobB/CobQ-like glutamine amidotransferase" evidence="9">
    <location>
        <begin position="254"/>
        <end position="428"/>
    </location>
</feature>
<feature type="active site" description="Nucleophile" evidence="7">
    <location>
        <position position="333"/>
    </location>
</feature>
<dbReference type="CDD" id="cd05389">
    <property type="entry name" value="CobQ_N"/>
    <property type="match status" value="1"/>
</dbReference>
<comment type="caution">
    <text evidence="10">The sequence shown here is derived from an EMBL/GenBank/DDBJ whole genome shotgun (WGS) entry which is preliminary data.</text>
</comment>
<dbReference type="SUPFAM" id="SSF52540">
    <property type="entry name" value="P-loop containing nucleoside triphosphate hydrolases"/>
    <property type="match status" value="1"/>
</dbReference>
<proteinExistence type="inferred from homology"/>
<reference evidence="10 11" key="2">
    <citation type="submission" date="2023-12" db="EMBL/GenBank/DDBJ databases">
        <authorList>
            <consortium name="Cladostephus spongiosus"/>
            <person name="Lorente B."/>
            <person name="Cabral C."/>
            <person name="Frias J."/>
            <person name="Faria J."/>
            <person name="Toubarro D."/>
        </authorList>
    </citation>
    <scope>NUCLEOTIDE SEQUENCE [LARGE SCALE GENOMIC DNA]</scope>
    <source>
        <strain evidence="10 11">ZMCS4</strain>
    </source>
</reference>
<evidence type="ECO:0000256" key="7">
    <source>
        <dbReference type="HAMAP-Rule" id="MF_00028"/>
    </source>
</evidence>
<comment type="pathway">
    <text evidence="1 7">Cofactor biosynthesis; adenosylcobalamin biosynthesis.</text>
</comment>
<evidence type="ECO:0000259" key="8">
    <source>
        <dbReference type="Pfam" id="PF01656"/>
    </source>
</evidence>
<dbReference type="PROSITE" id="PS51274">
    <property type="entry name" value="GATASE_COBBQ"/>
    <property type="match status" value="1"/>
</dbReference>
<keyword evidence="4 7" id="KW-0169">Cobalamin biosynthesis</keyword>
<dbReference type="InterPro" id="IPR027417">
    <property type="entry name" value="P-loop_NTPase"/>
</dbReference>
<evidence type="ECO:0000256" key="5">
    <source>
        <dbReference type="ARBA" id="ARBA00022962"/>
    </source>
</evidence>